<feature type="transmembrane region" description="Helical" evidence="1">
    <location>
        <begin position="66"/>
        <end position="87"/>
    </location>
</feature>
<dbReference type="Gene3D" id="3.40.50.410">
    <property type="entry name" value="von Willebrand factor, type A domain"/>
    <property type="match status" value="1"/>
</dbReference>
<accession>A0ABV8ST28</accession>
<dbReference type="EMBL" id="JBHSDU010000003">
    <property type="protein sequence ID" value="MFC4310122.1"/>
    <property type="molecule type" value="Genomic_DNA"/>
</dbReference>
<dbReference type="PANTHER" id="PTHR37947">
    <property type="entry name" value="BLL2462 PROTEIN"/>
    <property type="match status" value="1"/>
</dbReference>
<dbReference type="SUPFAM" id="SSF52317">
    <property type="entry name" value="Class I glutamine amidotransferase-like"/>
    <property type="match status" value="1"/>
</dbReference>
<keyword evidence="1" id="KW-0812">Transmembrane</keyword>
<organism evidence="3 4">
    <name type="scientific">Steroidobacter flavus</name>
    <dbReference type="NCBI Taxonomy" id="1842136"/>
    <lineage>
        <taxon>Bacteria</taxon>
        <taxon>Pseudomonadati</taxon>
        <taxon>Pseudomonadota</taxon>
        <taxon>Gammaproteobacteria</taxon>
        <taxon>Steroidobacterales</taxon>
        <taxon>Steroidobacteraceae</taxon>
        <taxon>Steroidobacter</taxon>
    </lineage>
</organism>
<dbReference type="Gene3D" id="2.60.40.10">
    <property type="entry name" value="Immunoglobulins"/>
    <property type="match status" value="1"/>
</dbReference>
<dbReference type="InterPro" id="IPR002035">
    <property type="entry name" value="VWF_A"/>
</dbReference>
<evidence type="ECO:0000313" key="4">
    <source>
        <dbReference type="Proteomes" id="UP001595904"/>
    </source>
</evidence>
<dbReference type="SMART" id="SM00327">
    <property type="entry name" value="VWA"/>
    <property type="match status" value="1"/>
</dbReference>
<gene>
    <name evidence="3" type="ORF">ACFPN2_13610</name>
</gene>
<protein>
    <recommendedName>
        <fullName evidence="2">VWFA domain-containing protein</fullName>
    </recommendedName>
</protein>
<dbReference type="InterPro" id="IPR036465">
    <property type="entry name" value="vWFA_dom_sf"/>
</dbReference>
<dbReference type="RefSeq" id="WP_380597356.1">
    <property type="nucleotide sequence ID" value="NZ_JBHSDU010000003.1"/>
</dbReference>
<feature type="domain" description="VWFA" evidence="2">
    <location>
        <begin position="99"/>
        <end position="262"/>
    </location>
</feature>
<dbReference type="Gene3D" id="3.40.50.880">
    <property type="match status" value="1"/>
</dbReference>
<feature type="transmembrane region" description="Helical" evidence="1">
    <location>
        <begin position="30"/>
        <end position="54"/>
    </location>
</feature>
<dbReference type="Proteomes" id="UP001595904">
    <property type="component" value="Unassembled WGS sequence"/>
</dbReference>
<dbReference type="PANTHER" id="PTHR37947:SF1">
    <property type="entry name" value="BLL2462 PROTEIN"/>
    <property type="match status" value="1"/>
</dbReference>
<name>A0ABV8ST28_9GAMM</name>
<comment type="caution">
    <text evidence="3">The sequence shown here is derived from an EMBL/GenBank/DDBJ whole genome shotgun (WGS) entry which is preliminary data.</text>
</comment>
<dbReference type="CDD" id="cd00198">
    <property type="entry name" value="vWFA"/>
    <property type="match status" value="1"/>
</dbReference>
<evidence type="ECO:0000259" key="2">
    <source>
        <dbReference type="SMART" id="SM00327"/>
    </source>
</evidence>
<evidence type="ECO:0000313" key="3">
    <source>
        <dbReference type="EMBL" id="MFC4310122.1"/>
    </source>
</evidence>
<keyword evidence="1" id="KW-0472">Membrane</keyword>
<dbReference type="InterPro" id="IPR013783">
    <property type="entry name" value="Ig-like_fold"/>
</dbReference>
<dbReference type="InterPro" id="IPR029062">
    <property type="entry name" value="Class_I_gatase-like"/>
</dbReference>
<sequence length="758" mass="84229">MPLGRRIHYYWPVFERLFTHPLWAYRTGTFAFASAWPIGLLITSILVAAALVAWSLWRRRALGWRLVVPVGVLQTLLLALILCLLWRPVLNVERVRDRENELAIAVDASASMAYGDAGQSRLQEVAAALQNGTLQRLEKTFAVRLFGFAQATTPLNNLEAMPPPGRQTRIGDALHQVLQSAGSAPLAGVILFSDGAENGDTLSEERLAEIASYGVPVHTVGLGPERVTDDLELERVEVASSAPAGSTIDAQIGIRHNGASQARLRVYDRDNLVAARDVKLRTDAATTQVSLDLPAGQAGTHELRFVLDPLEGERNVINNSRTRVVNVPATRRGILYVEGEPRWEYKFLRRSVDHDRALRVASIVRTTTNKHYRQGVNTPDELVDGFPSDPAELFGYDAVIIGSYEAAGLRAEQHRLLKEFVDKRGGTVLMLAGRYGLSAGGWQNAALAQTLPIQLTGKQPSQFVQRPGQAVLTLYGAESSIPRLDIDPRKNLDRWKKLPPLADYQSLGRLKPGAIVLLEANGEQGRSPLLIWQHYGRGATYVLATASTMRWQMRMPSEDQSHEIFWRQLLHAISSTAPARVTVNGERNVYEDERTVRLEAEVHDERFEPISDATVELQVAPERDTPFKQLMQPSGQNDGRYTASIDAASAGLYRIEMTARSGDKEVGSAVTHVLRNDGVAEHFATYQHRDLLERIANVTGGRYWPLRELAALSQAIPYSKAGIVERQTLDLWNLPIVFLVLLALKLGEWLLRLRWGRL</sequence>
<evidence type="ECO:0000256" key="1">
    <source>
        <dbReference type="SAM" id="Phobius"/>
    </source>
</evidence>
<dbReference type="SUPFAM" id="SSF53300">
    <property type="entry name" value="vWA-like"/>
    <property type="match status" value="1"/>
</dbReference>
<proteinExistence type="predicted"/>
<reference evidence="4" key="1">
    <citation type="journal article" date="2019" name="Int. J. Syst. Evol. Microbiol.">
        <title>The Global Catalogue of Microorganisms (GCM) 10K type strain sequencing project: providing services to taxonomists for standard genome sequencing and annotation.</title>
        <authorList>
            <consortium name="The Broad Institute Genomics Platform"/>
            <consortium name="The Broad Institute Genome Sequencing Center for Infectious Disease"/>
            <person name="Wu L."/>
            <person name="Ma J."/>
        </authorList>
    </citation>
    <scope>NUCLEOTIDE SEQUENCE [LARGE SCALE GENOMIC DNA]</scope>
    <source>
        <strain evidence="4">CGMCC 1.10759</strain>
    </source>
</reference>
<keyword evidence="1" id="KW-1133">Transmembrane helix</keyword>
<keyword evidence="4" id="KW-1185">Reference proteome</keyword>